<dbReference type="AlphaFoldDB" id="A0A6A4JWW5"/>
<proteinExistence type="predicted"/>
<gene>
    <name evidence="1" type="ORF">GE061_019002</name>
</gene>
<evidence type="ECO:0000313" key="2">
    <source>
        <dbReference type="Proteomes" id="UP000466442"/>
    </source>
</evidence>
<sequence>MPTLNLLLGPTLGVKEAAKLLSKNPNYATDATSRVLSVPVLGIPLGWVALRLMLMEYHTVALSFLGFMVSLYLFYSWEATEWMGRYIVPYLDKGRHDMSIAKSTSVSDSCASYVFLSSIGAILLRSNQFISVTVGFVVMVTLVRYCESRKFSYVAGGLLTYNPGRKNGNLA</sequence>
<comment type="caution">
    <text evidence="1">The sequence shown here is derived from an EMBL/GenBank/DDBJ whole genome shotgun (WGS) entry which is preliminary data.</text>
</comment>
<dbReference type="Proteomes" id="UP000466442">
    <property type="component" value="Linkage Group LG9"/>
</dbReference>
<protein>
    <submittedName>
        <fullName evidence="1">Uncharacterized protein</fullName>
    </submittedName>
</protein>
<dbReference type="EMBL" id="WIXP02000009">
    <property type="protein sequence ID" value="KAF6204839.1"/>
    <property type="molecule type" value="Genomic_DNA"/>
</dbReference>
<reference evidence="1" key="1">
    <citation type="journal article" date="2021" name="Mol. Ecol. Resour.">
        <title>Apolygus lucorum genome provides insights into omnivorousness and mesophyll feeding.</title>
        <authorList>
            <person name="Liu Y."/>
            <person name="Liu H."/>
            <person name="Wang H."/>
            <person name="Huang T."/>
            <person name="Liu B."/>
            <person name="Yang B."/>
            <person name="Yin L."/>
            <person name="Li B."/>
            <person name="Zhang Y."/>
            <person name="Zhang S."/>
            <person name="Jiang F."/>
            <person name="Zhang X."/>
            <person name="Ren Y."/>
            <person name="Wang B."/>
            <person name="Wang S."/>
            <person name="Lu Y."/>
            <person name="Wu K."/>
            <person name="Fan W."/>
            <person name="Wang G."/>
        </authorList>
    </citation>
    <scope>NUCLEOTIDE SEQUENCE</scope>
    <source>
        <strain evidence="1">12Hb</strain>
    </source>
</reference>
<keyword evidence="2" id="KW-1185">Reference proteome</keyword>
<name>A0A6A4JWW5_APOLU</name>
<accession>A0A6A4JWW5</accession>
<organism evidence="1 2">
    <name type="scientific">Apolygus lucorum</name>
    <name type="common">Small green plant bug</name>
    <name type="synonym">Lygocoris lucorum</name>
    <dbReference type="NCBI Taxonomy" id="248454"/>
    <lineage>
        <taxon>Eukaryota</taxon>
        <taxon>Metazoa</taxon>
        <taxon>Ecdysozoa</taxon>
        <taxon>Arthropoda</taxon>
        <taxon>Hexapoda</taxon>
        <taxon>Insecta</taxon>
        <taxon>Pterygota</taxon>
        <taxon>Neoptera</taxon>
        <taxon>Paraneoptera</taxon>
        <taxon>Hemiptera</taxon>
        <taxon>Heteroptera</taxon>
        <taxon>Panheteroptera</taxon>
        <taxon>Cimicomorpha</taxon>
        <taxon>Miridae</taxon>
        <taxon>Mirini</taxon>
        <taxon>Apolygus</taxon>
    </lineage>
</organism>
<evidence type="ECO:0000313" key="1">
    <source>
        <dbReference type="EMBL" id="KAF6204839.1"/>
    </source>
</evidence>